<dbReference type="AlphaFoldDB" id="A0A5D4T4W4"/>
<protein>
    <recommendedName>
        <fullName evidence="3">Lipoprotein</fullName>
    </recommendedName>
</protein>
<dbReference type="RefSeq" id="WP_148986633.1">
    <property type="nucleotide sequence ID" value="NZ_VTEV01000001.1"/>
</dbReference>
<dbReference type="OrthoDB" id="2968672at2"/>
<dbReference type="PROSITE" id="PS51257">
    <property type="entry name" value="PROKAR_LIPOPROTEIN"/>
    <property type="match status" value="1"/>
</dbReference>
<accession>A0A5D4T4W4</accession>
<evidence type="ECO:0000313" key="2">
    <source>
        <dbReference type="Proteomes" id="UP000322524"/>
    </source>
</evidence>
<reference evidence="1 2" key="1">
    <citation type="submission" date="2019-08" db="EMBL/GenBank/DDBJ databases">
        <title>Bacillus genomes from the desert of Cuatro Cienegas, Coahuila.</title>
        <authorList>
            <person name="Olmedo-Alvarez G."/>
        </authorList>
    </citation>
    <scope>NUCLEOTIDE SEQUENCE [LARGE SCALE GENOMIC DNA]</scope>
    <source>
        <strain evidence="1 2">CH28_1T</strain>
    </source>
</reference>
<sequence>MKKSMLLMICLLILVLGGCKEDQQKPESEAATEVEVVEVISTNTTSNNKDISMTLHHSVKDQDIYLECIITPNFEFKEKSGTKKQGEGQVVVYVDNKKWGSFTKGAFILKGVPKGDHNLTVKLLHNDETEYGVEQTIQVEI</sequence>
<dbReference type="EMBL" id="VTEV01000001">
    <property type="protein sequence ID" value="TYS70720.1"/>
    <property type="molecule type" value="Genomic_DNA"/>
</dbReference>
<comment type="caution">
    <text evidence="1">The sequence shown here is derived from an EMBL/GenBank/DDBJ whole genome shotgun (WGS) entry which is preliminary data.</text>
</comment>
<evidence type="ECO:0000313" key="1">
    <source>
        <dbReference type="EMBL" id="TYS70720.1"/>
    </source>
</evidence>
<proteinExistence type="predicted"/>
<dbReference type="Proteomes" id="UP000322524">
    <property type="component" value="Unassembled WGS sequence"/>
</dbReference>
<organism evidence="1 2">
    <name type="scientific">Sutcliffiella horikoshii</name>
    <dbReference type="NCBI Taxonomy" id="79883"/>
    <lineage>
        <taxon>Bacteria</taxon>
        <taxon>Bacillati</taxon>
        <taxon>Bacillota</taxon>
        <taxon>Bacilli</taxon>
        <taxon>Bacillales</taxon>
        <taxon>Bacillaceae</taxon>
        <taxon>Sutcliffiella</taxon>
    </lineage>
</organism>
<evidence type="ECO:0008006" key="3">
    <source>
        <dbReference type="Google" id="ProtNLM"/>
    </source>
</evidence>
<name>A0A5D4T4W4_9BACI</name>
<gene>
    <name evidence="1" type="ORF">FZC76_02165</name>
</gene>